<dbReference type="PROSITE" id="PS50041">
    <property type="entry name" value="C_TYPE_LECTIN_2"/>
    <property type="match status" value="1"/>
</dbReference>
<evidence type="ECO:0000256" key="1">
    <source>
        <dbReference type="ARBA" id="ARBA00004651"/>
    </source>
</evidence>
<feature type="compositionally biased region" description="Low complexity" evidence="10">
    <location>
        <begin position="291"/>
        <end position="309"/>
    </location>
</feature>
<protein>
    <recommendedName>
        <fullName evidence="17">Latrophilin Cirl</fullName>
    </recommendedName>
</protein>
<feature type="region of interest" description="Disordered" evidence="10">
    <location>
        <begin position="659"/>
        <end position="695"/>
    </location>
</feature>
<keyword evidence="9" id="KW-0807">Transducer</keyword>
<keyword evidence="2" id="KW-1003">Cell membrane</keyword>
<evidence type="ECO:0000256" key="8">
    <source>
        <dbReference type="ARBA" id="ARBA00023170"/>
    </source>
</evidence>
<dbReference type="Pfam" id="PF16489">
    <property type="entry name" value="GAIN"/>
    <property type="match status" value="1"/>
</dbReference>
<dbReference type="OrthoDB" id="1100386at2759"/>
<dbReference type="SMART" id="SM00303">
    <property type="entry name" value="GPS"/>
    <property type="match status" value="1"/>
</dbReference>
<proteinExistence type="predicted"/>
<feature type="domain" description="C-type lectin" evidence="12">
    <location>
        <begin position="17"/>
        <end position="136"/>
    </location>
</feature>
<dbReference type="InterPro" id="IPR000832">
    <property type="entry name" value="GPCR_2_secretin-like"/>
</dbReference>
<evidence type="ECO:0000256" key="6">
    <source>
        <dbReference type="ARBA" id="ARBA00023136"/>
    </source>
</evidence>
<dbReference type="PANTHER" id="PTHR12011">
    <property type="entry name" value="ADHESION G-PROTEIN COUPLED RECEPTOR"/>
    <property type="match status" value="1"/>
</dbReference>
<dbReference type="GO" id="GO:0004930">
    <property type="term" value="F:G protein-coupled receptor activity"/>
    <property type="evidence" value="ECO:0007669"/>
    <property type="project" value="UniProtKB-KW"/>
</dbReference>
<keyword evidence="4 11" id="KW-1133">Transmembrane helix</keyword>
<keyword evidence="8" id="KW-0675">Receptor</keyword>
<evidence type="ECO:0000256" key="4">
    <source>
        <dbReference type="ARBA" id="ARBA00022989"/>
    </source>
</evidence>
<feature type="compositionally biased region" description="Polar residues" evidence="10">
    <location>
        <begin position="336"/>
        <end position="361"/>
    </location>
</feature>
<evidence type="ECO:0000256" key="11">
    <source>
        <dbReference type="SAM" id="Phobius"/>
    </source>
</evidence>
<dbReference type="Gene3D" id="4.10.1240.10">
    <property type="entry name" value="GPCR, family 2, extracellular hormone receptor domain"/>
    <property type="match status" value="1"/>
</dbReference>
<feature type="compositionally biased region" description="Basic and acidic residues" evidence="10">
    <location>
        <begin position="310"/>
        <end position="320"/>
    </location>
</feature>
<dbReference type="GO" id="GO:0005886">
    <property type="term" value="C:plasma membrane"/>
    <property type="evidence" value="ECO:0007669"/>
    <property type="project" value="UniProtKB-SubCell"/>
</dbReference>
<feature type="compositionally biased region" description="Polar residues" evidence="10">
    <location>
        <begin position="281"/>
        <end position="290"/>
    </location>
</feature>
<reference evidence="15" key="1">
    <citation type="submission" date="2021-04" db="EMBL/GenBank/DDBJ databases">
        <authorList>
            <consortium name="Molecular Ecology Group"/>
        </authorList>
    </citation>
    <scope>NUCLEOTIDE SEQUENCE</scope>
</reference>
<feature type="non-terminal residue" evidence="15">
    <location>
        <position position="984"/>
    </location>
</feature>
<evidence type="ECO:0000256" key="10">
    <source>
        <dbReference type="SAM" id="MobiDB-lite"/>
    </source>
</evidence>
<dbReference type="AlphaFoldDB" id="A0A8S3ZHZ6"/>
<dbReference type="SUPFAM" id="SSF56436">
    <property type="entry name" value="C-type lectin-like"/>
    <property type="match status" value="1"/>
</dbReference>
<feature type="compositionally biased region" description="Low complexity" evidence="10">
    <location>
        <begin position="257"/>
        <end position="280"/>
    </location>
</feature>
<dbReference type="Proteomes" id="UP000678393">
    <property type="component" value="Unassembled WGS sequence"/>
</dbReference>
<feature type="transmembrane region" description="Helical" evidence="11">
    <location>
        <begin position="912"/>
        <end position="934"/>
    </location>
</feature>
<evidence type="ECO:0000256" key="9">
    <source>
        <dbReference type="ARBA" id="ARBA00023224"/>
    </source>
</evidence>
<dbReference type="InterPro" id="IPR000203">
    <property type="entry name" value="GPS"/>
</dbReference>
<keyword evidence="5" id="KW-0297">G-protein coupled receptor</keyword>
<dbReference type="PROSITE" id="PS50261">
    <property type="entry name" value="G_PROTEIN_RECEP_F2_4"/>
    <property type="match status" value="1"/>
</dbReference>
<evidence type="ECO:0000313" key="16">
    <source>
        <dbReference type="Proteomes" id="UP000678393"/>
    </source>
</evidence>
<dbReference type="Gene3D" id="1.20.1070.10">
    <property type="entry name" value="Rhodopsin 7-helix transmembrane proteins"/>
    <property type="match status" value="1"/>
</dbReference>
<dbReference type="InterPro" id="IPR046338">
    <property type="entry name" value="GAIN_dom_sf"/>
</dbReference>
<dbReference type="InterPro" id="IPR016186">
    <property type="entry name" value="C-type_lectin-like/link_sf"/>
</dbReference>
<organism evidence="15 16">
    <name type="scientific">Candidula unifasciata</name>
    <dbReference type="NCBI Taxonomy" id="100452"/>
    <lineage>
        <taxon>Eukaryota</taxon>
        <taxon>Metazoa</taxon>
        <taxon>Spiralia</taxon>
        <taxon>Lophotrochozoa</taxon>
        <taxon>Mollusca</taxon>
        <taxon>Gastropoda</taxon>
        <taxon>Heterobranchia</taxon>
        <taxon>Euthyneura</taxon>
        <taxon>Panpulmonata</taxon>
        <taxon>Eupulmonata</taxon>
        <taxon>Stylommatophora</taxon>
        <taxon>Helicina</taxon>
        <taxon>Helicoidea</taxon>
        <taxon>Geomitridae</taxon>
        <taxon>Candidula</taxon>
    </lineage>
</organism>
<comment type="subcellular location">
    <subcellularLocation>
        <location evidence="1">Cell membrane</location>
        <topology evidence="1">Multi-pass membrane protein</topology>
    </subcellularLocation>
</comment>
<evidence type="ECO:0000256" key="2">
    <source>
        <dbReference type="ARBA" id="ARBA00022475"/>
    </source>
</evidence>
<keyword evidence="3 11" id="KW-0812">Transmembrane</keyword>
<comment type="caution">
    <text evidence="15">The sequence shown here is derived from an EMBL/GenBank/DDBJ whole genome shotgun (WGS) entry which is preliminary data.</text>
</comment>
<dbReference type="InterPro" id="IPR036445">
    <property type="entry name" value="GPCR_2_extracell_dom_sf"/>
</dbReference>
<dbReference type="InterPro" id="IPR016187">
    <property type="entry name" value="CTDL_fold"/>
</dbReference>
<dbReference type="Gene3D" id="3.10.100.10">
    <property type="entry name" value="Mannose-Binding Protein A, subunit A"/>
    <property type="match status" value="1"/>
</dbReference>
<feature type="region of interest" description="Disordered" evidence="10">
    <location>
        <begin position="208"/>
        <end position="367"/>
    </location>
</feature>
<feature type="compositionally biased region" description="Basic and acidic residues" evidence="10">
    <location>
        <begin position="683"/>
        <end position="695"/>
    </location>
</feature>
<feature type="compositionally biased region" description="Basic and acidic residues" evidence="10">
    <location>
        <begin position="208"/>
        <end position="223"/>
    </location>
</feature>
<dbReference type="InterPro" id="IPR057244">
    <property type="entry name" value="GAIN_B"/>
</dbReference>
<accession>A0A8S3ZHZ6</accession>
<dbReference type="EMBL" id="CAJHNH020002702">
    <property type="protein sequence ID" value="CAG5127495.1"/>
    <property type="molecule type" value="Genomic_DNA"/>
</dbReference>
<evidence type="ECO:0000259" key="13">
    <source>
        <dbReference type="PROSITE" id="PS50221"/>
    </source>
</evidence>
<dbReference type="GO" id="GO:0007166">
    <property type="term" value="P:cell surface receptor signaling pathway"/>
    <property type="evidence" value="ECO:0007669"/>
    <property type="project" value="InterPro"/>
</dbReference>
<evidence type="ECO:0008006" key="17">
    <source>
        <dbReference type="Google" id="ProtNLM"/>
    </source>
</evidence>
<sequence length="984" mass="108418">ETDHQDDGACADGLVRIHRGCYMFGLSALTWDNALADCKSRHGELLSIQSQKEKDEIELHINTAKLTEKQWWVALKREGSVWKWLDGVEISSQITPWISQLQKNKRKNSCGIIDMTTGALKISNDRCESELQYICEFHRITKTPAISNSTPVTPSRGATIFDDSLDTGVGDFHPEGGDIVGVQKAPGQKSSVTGGLFSSMMAVLSNKDAHTSPRMEPGKDRQAIAKTSTTAGHPQTVTQSSSGNEHLQETNGRGKISFSDKITSSSTTTTENYTSSKTETQSVSTENPLVSRSETSSASKSEISSASTTEKSEWPSEAHEASTSVQRSMSIADDSTILNRSESITSTDPTIASSTNPSRIQPDTPEPTMVDWAQAYSDLGDCYIPGTGGSLSAAVMTARKLYYEGRTSCPKVEIGGIEWPNVTAGDTARMRCAKHEGIATFHCGSNPVCWRGRPVTSGCASEQLQDVFKKILSLHGSVTPMSVNETLQVSSNLVEAVETGATTMEDVVLTADVITALSKMKATDESLGKTRAVMLMDNLVKTGSILVSKNKSRMWEAMSRDDKAQSASLLLVALETAVVSIAEGFNEPAVITKKDANIEMELRVVDVEELDGQLVYGSEQSDNTFSIPVETLRHFRKGKLVKAVFITHFSMSHLWNGRTKKPRISRQPDSQKLTDSNNVKTAADQKEGSTEKTTEREIVSHILSASLGKDKHRGLKLPKPVVFTMRHLEEVDTKYTPLCSFWDISHNKQFGYWSQDGCHILRTNKTHTTCECNHMTNFAILMDLHGIEMSKTHQSLLRLVSIIGCIISCVSLLASWVTFQCFTKCHLFSPPPPFFSPPPKMWFQYPSLWVGRRGELFILLFLLFPYDSTSGEFPVDSALQGERNSIHKNLAMTLLIAEILFVCGIDQARYQIACSVIAGFLHFFFLAAFAWMFIEGLHIIFMLVQVFDASRSRLPYYYLAGYGVPLAVVGTSALINYKGYGTDK</sequence>
<dbReference type="Gene3D" id="2.60.220.50">
    <property type="match status" value="1"/>
</dbReference>
<feature type="transmembrane region" description="Helical" evidence="11">
    <location>
        <begin position="954"/>
        <end position="977"/>
    </location>
</feature>
<dbReference type="PRINTS" id="PR00249">
    <property type="entry name" value="GPCRSECRETIN"/>
</dbReference>
<feature type="domain" description="G-protein coupled receptors family 2 profile 2" evidence="14">
    <location>
        <begin position="797"/>
        <end position="984"/>
    </location>
</feature>
<evidence type="ECO:0000259" key="12">
    <source>
        <dbReference type="PROSITE" id="PS50041"/>
    </source>
</evidence>
<dbReference type="InterPro" id="IPR017981">
    <property type="entry name" value="GPCR_2-like_7TM"/>
</dbReference>
<dbReference type="PROSITE" id="PS50221">
    <property type="entry name" value="GAIN_B"/>
    <property type="match status" value="1"/>
</dbReference>
<dbReference type="Pfam" id="PF00002">
    <property type="entry name" value="7tm_2"/>
    <property type="match status" value="1"/>
</dbReference>
<keyword evidence="6 11" id="KW-0472">Membrane</keyword>
<name>A0A8S3ZHZ6_9EUPU</name>
<keyword evidence="7" id="KW-1015">Disulfide bond</keyword>
<dbReference type="Pfam" id="PF01825">
    <property type="entry name" value="GPS"/>
    <property type="match status" value="1"/>
</dbReference>
<dbReference type="InterPro" id="IPR001304">
    <property type="entry name" value="C-type_lectin-like"/>
</dbReference>
<dbReference type="Pfam" id="PF00059">
    <property type="entry name" value="Lectin_C"/>
    <property type="match status" value="1"/>
</dbReference>
<evidence type="ECO:0000256" key="5">
    <source>
        <dbReference type="ARBA" id="ARBA00023040"/>
    </source>
</evidence>
<feature type="transmembrane region" description="Helical" evidence="11">
    <location>
        <begin position="796"/>
        <end position="819"/>
    </location>
</feature>
<feature type="non-terminal residue" evidence="15">
    <location>
        <position position="1"/>
    </location>
</feature>
<feature type="compositionally biased region" description="Polar residues" evidence="10">
    <location>
        <begin position="667"/>
        <end position="680"/>
    </location>
</feature>
<evidence type="ECO:0000259" key="14">
    <source>
        <dbReference type="PROSITE" id="PS50261"/>
    </source>
</evidence>
<dbReference type="InterPro" id="IPR032471">
    <property type="entry name" value="AGRL2-4_GAIN_subdom_A"/>
</dbReference>
<feature type="compositionally biased region" description="Polar residues" evidence="10">
    <location>
        <begin position="225"/>
        <end position="251"/>
    </location>
</feature>
<evidence type="ECO:0000256" key="3">
    <source>
        <dbReference type="ARBA" id="ARBA00022692"/>
    </source>
</evidence>
<dbReference type="PANTHER" id="PTHR12011:SF347">
    <property type="entry name" value="FI21270P1-RELATED"/>
    <property type="match status" value="1"/>
</dbReference>
<keyword evidence="16" id="KW-1185">Reference proteome</keyword>
<dbReference type="SMART" id="SM00034">
    <property type="entry name" value="CLECT"/>
    <property type="match status" value="1"/>
</dbReference>
<feature type="domain" description="GAIN-B" evidence="13">
    <location>
        <begin position="588"/>
        <end position="788"/>
    </location>
</feature>
<evidence type="ECO:0000256" key="7">
    <source>
        <dbReference type="ARBA" id="ARBA00023157"/>
    </source>
</evidence>
<evidence type="ECO:0000313" key="15">
    <source>
        <dbReference type="EMBL" id="CAG5127495.1"/>
    </source>
</evidence>
<gene>
    <name evidence="15" type="ORF">CUNI_LOCUS13053</name>
</gene>
<dbReference type="CDD" id="cd00037">
    <property type="entry name" value="CLECT"/>
    <property type="match status" value="1"/>
</dbReference>